<organism evidence="3 4">
    <name type="scientific">Aedoeadaptatus coxii</name>
    <dbReference type="NCBI Taxonomy" id="755172"/>
    <lineage>
        <taxon>Bacteria</taxon>
        <taxon>Bacillati</taxon>
        <taxon>Bacillota</taxon>
        <taxon>Tissierellia</taxon>
        <taxon>Tissierellales</taxon>
        <taxon>Peptoniphilaceae</taxon>
        <taxon>Aedoeadaptatus</taxon>
    </lineage>
</organism>
<evidence type="ECO:0000256" key="2">
    <source>
        <dbReference type="PIRSR" id="PIRSR015853-2"/>
    </source>
</evidence>
<dbReference type="EMBL" id="LSDG01000019">
    <property type="protein sequence ID" value="KXB67278.1"/>
    <property type="molecule type" value="Genomic_DNA"/>
</dbReference>
<feature type="binding site" evidence="2">
    <location>
        <position position="8"/>
    </location>
    <ligand>
        <name>Zn(2+)</name>
        <dbReference type="ChEBI" id="CHEBI:29105"/>
        <label>1</label>
    </ligand>
</feature>
<feature type="binding site" evidence="2">
    <location>
        <position position="8"/>
    </location>
    <ligand>
        <name>Zn(2+)</name>
        <dbReference type="ChEBI" id="CHEBI:29105"/>
        <label>2</label>
    </ligand>
</feature>
<dbReference type="AlphaFoldDB" id="A0A134AHT1"/>
<comment type="caution">
    <text evidence="3">The sequence shown here is derived from an EMBL/GenBank/DDBJ whole genome shotgun (WGS) entry which is preliminary data.</text>
</comment>
<dbReference type="PATRIC" id="fig|755172.3.peg.443"/>
<evidence type="ECO:0000313" key="3">
    <source>
        <dbReference type="EMBL" id="KXB67278.1"/>
    </source>
</evidence>
<feature type="binding site" evidence="2">
    <location>
        <position position="137"/>
    </location>
    <ligand>
        <name>Zn(2+)</name>
        <dbReference type="ChEBI" id="CHEBI:29105"/>
        <label>2</label>
    </ligand>
</feature>
<dbReference type="RefSeq" id="WP_068366969.1">
    <property type="nucleotide sequence ID" value="NZ_KQ960171.1"/>
</dbReference>
<dbReference type="STRING" id="755172.HMPREF1863_00462"/>
<proteinExistence type="predicted"/>
<dbReference type="GO" id="GO:0004177">
    <property type="term" value="F:aminopeptidase activity"/>
    <property type="evidence" value="ECO:0007669"/>
    <property type="project" value="UniProtKB-KW"/>
</dbReference>
<keyword evidence="2" id="KW-0862">Zinc</keyword>
<sequence>MNIYISFDMEGIAGIDRFSDEIKQTKRYSDAIHAHVRAVIEGIQQSSRNDDVEHITIVDSHAEGKNLDYLLLSEMDPRIELISGYPRKDFMMTALEGHDIVFFLGYHAGSGHHHGNMNHSYSTYFHRITVNDIKVSEALVNQIVAKDYRIPVGLVIGDSGLYGQLVLEGYMPNVDYVITKESLGHNAVRHKNFAELRREIIEKVGNVLSKDFKTLPLGDIYAPYRVVVETNRTLHADKVEIVPGISRLDGYRVGFTAQTGLELINTLMTLEAMCRV</sequence>
<name>A0A134AHT1_9FIRM</name>
<evidence type="ECO:0000256" key="1">
    <source>
        <dbReference type="PIRSR" id="PIRSR015853-1"/>
    </source>
</evidence>
<feature type="active site" description="Nucleophile" evidence="1">
    <location>
        <position position="119"/>
    </location>
</feature>
<dbReference type="Gene3D" id="3.40.50.10780">
    <property type="entry name" value="Dipeptide transport protein"/>
    <property type="match status" value="1"/>
</dbReference>
<feature type="binding site" evidence="2">
    <location>
        <position position="61"/>
    </location>
    <ligand>
        <name>Zn(2+)</name>
        <dbReference type="ChEBI" id="CHEBI:29105"/>
        <label>2</label>
    </ligand>
</feature>
<dbReference type="GO" id="GO:0046872">
    <property type="term" value="F:metal ion binding"/>
    <property type="evidence" value="ECO:0007669"/>
    <property type="project" value="UniProtKB-KW"/>
</dbReference>
<dbReference type="SUPFAM" id="SSF63992">
    <property type="entry name" value="Dipeptide transport protein"/>
    <property type="match status" value="1"/>
</dbReference>
<evidence type="ECO:0000313" key="4">
    <source>
        <dbReference type="Proteomes" id="UP000070442"/>
    </source>
</evidence>
<protein>
    <submittedName>
        <fullName evidence="3">D-stereospecific aminopeptidase</fullName>
    </submittedName>
</protein>
<keyword evidence="3" id="KW-0378">Hydrolase</keyword>
<accession>A0A134AHT1</accession>
<dbReference type="Gene3D" id="3.30.1360.130">
    <property type="entry name" value="Dipeptide transport protein"/>
    <property type="match status" value="1"/>
</dbReference>
<dbReference type="InterPro" id="IPR007035">
    <property type="entry name" value="Peptidase_M55"/>
</dbReference>
<dbReference type="InterPro" id="IPR027476">
    <property type="entry name" value="DppA_N"/>
</dbReference>
<dbReference type="PIRSF" id="PIRSF015853">
    <property type="entry name" value="Pep_DppA"/>
    <property type="match status" value="1"/>
</dbReference>
<dbReference type="Pfam" id="PF04951">
    <property type="entry name" value="Peptidase_M55"/>
    <property type="match status" value="1"/>
</dbReference>
<keyword evidence="3" id="KW-0645">Protease</keyword>
<feature type="binding site" evidence="2">
    <location>
        <position position="10"/>
    </location>
    <ligand>
        <name>Zn(2+)</name>
        <dbReference type="ChEBI" id="CHEBI:29105"/>
        <label>1</label>
    </ligand>
</feature>
<keyword evidence="4" id="KW-1185">Reference proteome</keyword>
<dbReference type="InterPro" id="IPR036177">
    <property type="entry name" value="Peptidase_M55_sf"/>
</dbReference>
<dbReference type="Proteomes" id="UP000070442">
    <property type="component" value="Unassembled WGS sequence"/>
</dbReference>
<feature type="binding site" evidence="2">
    <location>
        <position position="107"/>
    </location>
    <ligand>
        <name>Zn(2+)</name>
        <dbReference type="ChEBI" id="CHEBI:29105"/>
        <label>2</label>
    </ligand>
</feature>
<dbReference type="OrthoDB" id="9785420at2"/>
<gene>
    <name evidence="3" type="ORF">HMPREF1863_00462</name>
</gene>
<reference evidence="4" key="1">
    <citation type="submission" date="2016-01" db="EMBL/GenBank/DDBJ databases">
        <authorList>
            <person name="Mitreva M."/>
            <person name="Pepin K.H."/>
            <person name="Mihindukulasuriya K.A."/>
            <person name="Fulton R."/>
            <person name="Fronick C."/>
            <person name="O'Laughlin M."/>
            <person name="Miner T."/>
            <person name="Herter B."/>
            <person name="Rosa B.A."/>
            <person name="Cordes M."/>
            <person name="Tomlinson C."/>
            <person name="Wollam A."/>
            <person name="Palsikar V.B."/>
            <person name="Mardis E.R."/>
            <person name="Wilson R.K."/>
        </authorList>
    </citation>
    <scope>NUCLEOTIDE SEQUENCE [LARGE SCALE GENOMIC DNA]</scope>
    <source>
        <strain evidence="4">DNF00729</strain>
    </source>
</reference>
<keyword evidence="3" id="KW-0031">Aminopeptidase</keyword>
<keyword evidence="2" id="KW-0479">Metal-binding</keyword>